<dbReference type="EMBL" id="JAUJYN010000001">
    <property type="protein sequence ID" value="KAK1279395.1"/>
    <property type="molecule type" value="Genomic_DNA"/>
</dbReference>
<accession>A0AAV9BS94</accession>
<organism evidence="2 3">
    <name type="scientific">Acorus gramineus</name>
    <name type="common">Dwarf sweet flag</name>
    <dbReference type="NCBI Taxonomy" id="55184"/>
    <lineage>
        <taxon>Eukaryota</taxon>
        <taxon>Viridiplantae</taxon>
        <taxon>Streptophyta</taxon>
        <taxon>Embryophyta</taxon>
        <taxon>Tracheophyta</taxon>
        <taxon>Spermatophyta</taxon>
        <taxon>Magnoliopsida</taxon>
        <taxon>Liliopsida</taxon>
        <taxon>Acoraceae</taxon>
        <taxon>Acorus</taxon>
    </lineage>
</organism>
<dbReference type="PANTHER" id="PTHR31374:SF32">
    <property type="entry name" value="SAUR FAMILY PROTEIN"/>
    <property type="match status" value="1"/>
</dbReference>
<dbReference type="InterPro" id="IPR003676">
    <property type="entry name" value="SAUR_fam"/>
</dbReference>
<comment type="similarity">
    <text evidence="1">Belongs to the ARG7 family.</text>
</comment>
<dbReference type="Pfam" id="PF02519">
    <property type="entry name" value="Auxin_inducible"/>
    <property type="match status" value="2"/>
</dbReference>
<comment type="caution">
    <text evidence="2">The sequence shown here is derived from an EMBL/GenBank/DDBJ whole genome shotgun (WGS) entry which is preliminary data.</text>
</comment>
<name>A0AAV9BS94_ACOGR</name>
<protein>
    <submittedName>
        <fullName evidence="2">Uncharacterized protein</fullName>
    </submittedName>
</protein>
<reference evidence="2" key="2">
    <citation type="submission" date="2023-06" db="EMBL/GenBank/DDBJ databases">
        <authorList>
            <person name="Ma L."/>
            <person name="Liu K.-W."/>
            <person name="Li Z."/>
            <person name="Hsiao Y.-Y."/>
            <person name="Qi Y."/>
            <person name="Fu T."/>
            <person name="Tang G."/>
            <person name="Zhang D."/>
            <person name="Sun W.-H."/>
            <person name="Liu D.-K."/>
            <person name="Li Y."/>
            <person name="Chen G.-Z."/>
            <person name="Liu X.-D."/>
            <person name="Liao X.-Y."/>
            <person name="Jiang Y.-T."/>
            <person name="Yu X."/>
            <person name="Hao Y."/>
            <person name="Huang J."/>
            <person name="Zhao X.-W."/>
            <person name="Ke S."/>
            <person name="Chen Y.-Y."/>
            <person name="Wu W.-L."/>
            <person name="Hsu J.-L."/>
            <person name="Lin Y.-F."/>
            <person name="Huang M.-D."/>
            <person name="Li C.-Y."/>
            <person name="Huang L."/>
            <person name="Wang Z.-W."/>
            <person name="Zhao X."/>
            <person name="Zhong W.-Y."/>
            <person name="Peng D.-H."/>
            <person name="Ahmad S."/>
            <person name="Lan S."/>
            <person name="Zhang J.-S."/>
            <person name="Tsai W.-C."/>
            <person name="Van De Peer Y."/>
            <person name="Liu Z.-J."/>
        </authorList>
    </citation>
    <scope>NUCLEOTIDE SEQUENCE</scope>
    <source>
        <strain evidence="2">SCP</strain>
        <tissue evidence="2">Leaves</tissue>
    </source>
</reference>
<reference evidence="2" key="1">
    <citation type="journal article" date="2023" name="Nat. Commun.">
        <title>Diploid and tetraploid genomes of Acorus and the evolution of monocots.</title>
        <authorList>
            <person name="Ma L."/>
            <person name="Liu K.W."/>
            <person name="Li Z."/>
            <person name="Hsiao Y.Y."/>
            <person name="Qi Y."/>
            <person name="Fu T."/>
            <person name="Tang G.D."/>
            <person name="Zhang D."/>
            <person name="Sun W.H."/>
            <person name="Liu D.K."/>
            <person name="Li Y."/>
            <person name="Chen G.Z."/>
            <person name="Liu X.D."/>
            <person name="Liao X.Y."/>
            <person name="Jiang Y.T."/>
            <person name="Yu X."/>
            <person name="Hao Y."/>
            <person name="Huang J."/>
            <person name="Zhao X.W."/>
            <person name="Ke S."/>
            <person name="Chen Y.Y."/>
            <person name="Wu W.L."/>
            <person name="Hsu J.L."/>
            <person name="Lin Y.F."/>
            <person name="Huang M.D."/>
            <person name="Li C.Y."/>
            <person name="Huang L."/>
            <person name="Wang Z.W."/>
            <person name="Zhao X."/>
            <person name="Zhong W.Y."/>
            <person name="Peng D.H."/>
            <person name="Ahmad S."/>
            <person name="Lan S."/>
            <person name="Zhang J.S."/>
            <person name="Tsai W.C."/>
            <person name="Van de Peer Y."/>
            <person name="Liu Z.J."/>
        </authorList>
    </citation>
    <scope>NUCLEOTIDE SEQUENCE</scope>
    <source>
        <strain evidence="2">SCP</strain>
    </source>
</reference>
<proteinExistence type="inferred from homology"/>
<sequence>MNSQENLMLAWIFDVNTPTKLSIGRRRSHEDQDAWFYDMEGCMRSRSRPSFYAPSADESRGQGIRAPKGYVPVVVGRGREQETVFMVHTKLFNHPSFVAMLERASEEVGYEHQGMIRVPFDVQQFRMTAKANADCSKSDDRAGRSHEDQDAWFYDMEGCMRSRSRPSFYAPSADESHGQGVRAPKGYVPVVVGRGREQDTVFMVHTKLFNHPSFVAMLQRAAEEVGYEHQGMIRVPFDVQHFRMTVNSILEDD</sequence>
<gene>
    <name evidence="2" type="ORF">QJS04_geneDACA018870</name>
</gene>
<evidence type="ECO:0000256" key="1">
    <source>
        <dbReference type="ARBA" id="ARBA00006974"/>
    </source>
</evidence>
<dbReference type="GO" id="GO:0009733">
    <property type="term" value="P:response to auxin"/>
    <property type="evidence" value="ECO:0007669"/>
    <property type="project" value="InterPro"/>
</dbReference>
<evidence type="ECO:0000313" key="2">
    <source>
        <dbReference type="EMBL" id="KAK1279395.1"/>
    </source>
</evidence>
<dbReference type="PANTHER" id="PTHR31374">
    <property type="entry name" value="AUXIN-INDUCED PROTEIN-LIKE-RELATED"/>
    <property type="match status" value="1"/>
</dbReference>
<evidence type="ECO:0000313" key="3">
    <source>
        <dbReference type="Proteomes" id="UP001179952"/>
    </source>
</evidence>
<dbReference type="AlphaFoldDB" id="A0AAV9BS94"/>
<keyword evidence="3" id="KW-1185">Reference proteome</keyword>
<dbReference type="Proteomes" id="UP001179952">
    <property type="component" value="Unassembled WGS sequence"/>
</dbReference>